<evidence type="ECO:0000256" key="1">
    <source>
        <dbReference type="ARBA" id="ARBA00005964"/>
    </source>
</evidence>
<protein>
    <recommendedName>
        <fullName evidence="4">Carboxylesterase type B domain-containing protein</fullName>
    </recommendedName>
</protein>
<dbReference type="OrthoDB" id="408631at2759"/>
<feature type="signal peptide" evidence="3">
    <location>
        <begin position="1"/>
        <end position="24"/>
    </location>
</feature>
<gene>
    <name evidence="5" type="ORF">LEMA_P014080.1</name>
</gene>
<evidence type="ECO:0000313" key="5">
    <source>
        <dbReference type="EMBL" id="CBY00278.1"/>
    </source>
</evidence>
<feature type="chain" id="PRO_5003194910" description="Carboxylesterase type B domain-containing protein" evidence="3">
    <location>
        <begin position="25"/>
        <end position="541"/>
    </location>
</feature>
<dbReference type="OMA" id="WIGATHD"/>
<dbReference type="STRING" id="985895.E5A9D7"/>
<keyword evidence="6" id="KW-1185">Reference proteome</keyword>
<dbReference type="InterPro" id="IPR002018">
    <property type="entry name" value="CarbesteraseB"/>
</dbReference>
<name>E5A9D7_LEPMJ</name>
<dbReference type="PROSITE" id="PS00941">
    <property type="entry name" value="CARBOXYLESTERASE_B_2"/>
    <property type="match status" value="1"/>
</dbReference>
<dbReference type="Gene3D" id="3.40.50.1820">
    <property type="entry name" value="alpha/beta hydrolase"/>
    <property type="match status" value="1"/>
</dbReference>
<accession>E5A9D7</accession>
<dbReference type="PANTHER" id="PTHR43918:SF4">
    <property type="entry name" value="CARBOXYLIC ESTER HYDROLASE"/>
    <property type="match status" value="1"/>
</dbReference>
<dbReference type="AlphaFoldDB" id="E5A9D7"/>
<keyword evidence="3" id="KW-0732">Signal</keyword>
<dbReference type="PANTHER" id="PTHR43918">
    <property type="entry name" value="ACETYLCHOLINESTERASE"/>
    <property type="match status" value="1"/>
</dbReference>
<dbReference type="GO" id="GO:0052689">
    <property type="term" value="F:carboxylic ester hydrolase activity"/>
    <property type="evidence" value="ECO:0007669"/>
    <property type="project" value="TreeGrafter"/>
</dbReference>
<dbReference type="VEuPathDB" id="FungiDB:LEMA_P014080.1"/>
<dbReference type="InterPro" id="IPR029058">
    <property type="entry name" value="AB_hydrolase_fold"/>
</dbReference>
<sequence length="541" mass="58339">MLIRDAYNSHAIILFALALSPSLASHTQHPAPQSPTATIDTGLLTGKTTLLPSAPSPVNQFLGIPFAQSPPERFSPPRAPHKSKAPLRATEWKPACLQQFRYPLASSQVTRAVFNSSPPVELEDCLYLNVYAPVGKAGGEGRAVMFWVYEGVAVWECCSFASYEDVIVVTTKYRANVFGFPAAPELSLTERNLGFLDQRFALDWVQRNIHAFGGDPDKVTLFGESAAIDTLLTSFPKDSSPPFCAAILQSGRYSYRPTPFVSSIPAWNNLTASLGCPGTYSRNLTCVRAANGTAIQNIINVNSLAFNPTPGNVILVSNPAMRRLSGDIARVPVMGGTNAQEGRVFALGQTTLTAYLQGTFGSAPASLIPSIEAAYRTPTSNLTEYDIISQILTDLVFQCPTALWANATASLDIPTWRYYFNVSFTNTQVLPNLGAYHASEIPLVFRTYDCANTTTQQSALAQSMQAAWARFAKNPLAGPGWNSLGTGARGGVGLRFWSRVGWMGGVGCLGGCMRLLLGRGGDAGFVKGWRGMCEFSVLVFN</sequence>
<dbReference type="EMBL" id="FP929138">
    <property type="protein sequence ID" value="CBY00278.1"/>
    <property type="molecule type" value="Genomic_DNA"/>
</dbReference>
<dbReference type="HOGENOM" id="CLU_006586_15_0_1"/>
<evidence type="ECO:0000256" key="2">
    <source>
        <dbReference type="ARBA" id="ARBA00022801"/>
    </source>
</evidence>
<feature type="domain" description="Carboxylesterase type B" evidence="4">
    <location>
        <begin position="34"/>
        <end position="474"/>
    </location>
</feature>
<dbReference type="ESTHER" id="lepmc-e5a9d7">
    <property type="family name" value="Fungal_carboxylesterase_lipase"/>
</dbReference>
<dbReference type="InterPro" id="IPR019819">
    <property type="entry name" value="Carboxylesterase_B_CS"/>
</dbReference>
<keyword evidence="2" id="KW-0378">Hydrolase</keyword>
<evidence type="ECO:0000256" key="3">
    <source>
        <dbReference type="SAM" id="SignalP"/>
    </source>
</evidence>
<dbReference type="InParanoid" id="E5A9D7"/>
<evidence type="ECO:0000313" key="6">
    <source>
        <dbReference type="Proteomes" id="UP000002668"/>
    </source>
</evidence>
<dbReference type="eggNOG" id="KOG1516">
    <property type="taxonomic scope" value="Eukaryota"/>
</dbReference>
<evidence type="ECO:0000259" key="4">
    <source>
        <dbReference type="Pfam" id="PF00135"/>
    </source>
</evidence>
<comment type="similarity">
    <text evidence="1">Belongs to the type-B carboxylesterase/lipase family.</text>
</comment>
<proteinExistence type="inferred from homology"/>
<organism evidence="6">
    <name type="scientific">Leptosphaeria maculans (strain JN3 / isolate v23.1.3 / race Av1-4-5-6-7-8)</name>
    <name type="common">Blackleg fungus</name>
    <name type="synonym">Phoma lingam</name>
    <dbReference type="NCBI Taxonomy" id="985895"/>
    <lineage>
        <taxon>Eukaryota</taxon>
        <taxon>Fungi</taxon>
        <taxon>Dikarya</taxon>
        <taxon>Ascomycota</taxon>
        <taxon>Pezizomycotina</taxon>
        <taxon>Dothideomycetes</taxon>
        <taxon>Pleosporomycetidae</taxon>
        <taxon>Pleosporales</taxon>
        <taxon>Pleosporineae</taxon>
        <taxon>Leptosphaeriaceae</taxon>
        <taxon>Plenodomus</taxon>
        <taxon>Plenodomus lingam/Leptosphaeria maculans species complex</taxon>
    </lineage>
</organism>
<dbReference type="InterPro" id="IPR050654">
    <property type="entry name" value="AChE-related_enzymes"/>
</dbReference>
<dbReference type="SUPFAM" id="SSF53474">
    <property type="entry name" value="alpha/beta-Hydrolases"/>
    <property type="match status" value="1"/>
</dbReference>
<dbReference type="Pfam" id="PF00135">
    <property type="entry name" value="COesterase"/>
    <property type="match status" value="1"/>
</dbReference>
<reference evidence="6" key="1">
    <citation type="journal article" date="2011" name="Nat. Commun.">
        <title>Effector diversification within compartments of the Leptosphaeria maculans genome affected by Repeat-Induced Point mutations.</title>
        <authorList>
            <person name="Rouxel T."/>
            <person name="Grandaubert J."/>
            <person name="Hane J.K."/>
            <person name="Hoede C."/>
            <person name="van de Wouw A.P."/>
            <person name="Couloux A."/>
            <person name="Dominguez V."/>
            <person name="Anthouard V."/>
            <person name="Bally P."/>
            <person name="Bourras S."/>
            <person name="Cozijnsen A.J."/>
            <person name="Ciuffetti L.M."/>
            <person name="Degrave A."/>
            <person name="Dilmaghani A."/>
            <person name="Duret L."/>
            <person name="Fudal I."/>
            <person name="Goodwin S.B."/>
            <person name="Gout L."/>
            <person name="Glaser N."/>
            <person name="Linglin J."/>
            <person name="Kema G.H.J."/>
            <person name="Lapalu N."/>
            <person name="Lawrence C.B."/>
            <person name="May K."/>
            <person name="Meyer M."/>
            <person name="Ollivier B."/>
            <person name="Poulain J."/>
            <person name="Schoch C.L."/>
            <person name="Simon A."/>
            <person name="Spatafora J.W."/>
            <person name="Stachowiak A."/>
            <person name="Turgeon B.G."/>
            <person name="Tyler B.M."/>
            <person name="Vincent D."/>
            <person name="Weissenbach J."/>
            <person name="Amselem J."/>
            <person name="Quesneville H."/>
            <person name="Oliver R.P."/>
            <person name="Wincker P."/>
            <person name="Balesdent M.-H."/>
            <person name="Howlett B.J."/>
        </authorList>
    </citation>
    <scope>NUCLEOTIDE SEQUENCE [LARGE SCALE GENOMIC DNA]</scope>
    <source>
        <strain evidence="6">JN3 / isolate v23.1.3 / race Av1-4-5-6-7-8</strain>
    </source>
</reference>
<dbReference type="Proteomes" id="UP000002668">
    <property type="component" value="Genome"/>
</dbReference>